<dbReference type="AlphaFoldDB" id="A0A4R6MY19"/>
<comment type="similarity">
    <text evidence="1">Belongs to the glycosyltransferase group 1 family. Glycosyltransferase 4 subfamily.</text>
</comment>
<keyword evidence="3 6" id="KW-0808">Transferase</keyword>
<evidence type="ECO:0000256" key="3">
    <source>
        <dbReference type="ARBA" id="ARBA00022679"/>
    </source>
</evidence>
<keyword evidence="2" id="KW-0328">Glycosyltransferase</keyword>
<dbReference type="Pfam" id="PF00534">
    <property type="entry name" value="Glycos_transf_1"/>
    <property type="match status" value="1"/>
</dbReference>
<dbReference type="PANTHER" id="PTHR12526">
    <property type="entry name" value="GLYCOSYLTRANSFERASE"/>
    <property type="match status" value="1"/>
</dbReference>
<reference evidence="6 7" key="1">
    <citation type="submission" date="2019-03" db="EMBL/GenBank/DDBJ databases">
        <title>Genomic Encyclopedia of Type Strains, Phase IV (KMG-IV): sequencing the most valuable type-strain genomes for metagenomic binning, comparative biology and taxonomic classification.</title>
        <authorList>
            <person name="Goeker M."/>
        </authorList>
    </citation>
    <scope>NUCLEOTIDE SEQUENCE [LARGE SCALE GENOMIC DNA]</scope>
    <source>
        <strain evidence="6 7">DSM 25082</strain>
    </source>
</reference>
<sequence>MIGTDPDGQGGVASVVAVYRRAGFFPRQGVVYVCTHRGGSLFTKLGRAVLGGGRIALLLLTGRVSLVHAHVSSHGSFKRKALYLALARRCGVPTVFHLHSGGFRRFVEEEASPRLRERVLNTLRTSSHLIALSQSWADYLRTLAPTACISVLPNPVDMPAQHQLVPGEPGRILFLGRASETKGVYDLLTAFADVVKTHAHARLAIGGDGDLGRLRARISELSLDQHVEVLGWVAGEQKFSQFARSQIYVLPSYHEGLPMGMLEAMAFAKAVVVSPVGGVPEAIEHGVHGLLVQPGDVNGLARALSTLLADEQYCQELGTAARARVDACYSTPLVLERLSFIYEQVLEPKRSTK</sequence>
<name>A0A4R6MY19_9BURK</name>
<dbReference type="Gene3D" id="3.40.50.2000">
    <property type="entry name" value="Glycogen Phosphorylase B"/>
    <property type="match status" value="2"/>
</dbReference>
<dbReference type="Pfam" id="PF13439">
    <property type="entry name" value="Glyco_transf_4"/>
    <property type="match status" value="1"/>
</dbReference>
<evidence type="ECO:0000256" key="2">
    <source>
        <dbReference type="ARBA" id="ARBA00022676"/>
    </source>
</evidence>
<evidence type="ECO:0000313" key="6">
    <source>
        <dbReference type="EMBL" id="TDP07481.1"/>
    </source>
</evidence>
<dbReference type="SUPFAM" id="SSF53756">
    <property type="entry name" value="UDP-Glycosyltransferase/glycogen phosphorylase"/>
    <property type="match status" value="1"/>
</dbReference>
<comment type="caution">
    <text evidence="6">The sequence shown here is derived from an EMBL/GenBank/DDBJ whole genome shotgun (WGS) entry which is preliminary data.</text>
</comment>
<dbReference type="InterPro" id="IPR028098">
    <property type="entry name" value="Glyco_trans_4-like_N"/>
</dbReference>
<evidence type="ECO:0000313" key="7">
    <source>
        <dbReference type="Proteomes" id="UP000295357"/>
    </source>
</evidence>
<evidence type="ECO:0000259" key="4">
    <source>
        <dbReference type="Pfam" id="PF00534"/>
    </source>
</evidence>
<feature type="domain" description="Glycosyl transferase family 1" evidence="4">
    <location>
        <begin position="165"/>
        <end position="323"/>
    </location>
</feature>
<dbReference type="Proteomes" id="UP000295357">
    <property type="component" value="Unassembled WGS sequence"/>
</dbReference>
<dbReference type="EMBL" id="SNXE01000007">
    <property type="protein sequence ID" value="TDP07481.1"/>
    <property type="molecule type" value="Genomic_DNA"/>
</dbReference>
<evidence type="ECO:0000259" key="5">
    <source>
        <dbReference type="Pfam" id="PF13439"/>
    </source>
</evidence>
<proteinExistence type="inferred from homology"/>
<evidence type="ECO:0000256" key="1">
    <source>
        <dbReference type="ARBA" id="ARBA00009481"/>
    </source>
</evidence>
<dbReference type="CDD" id="cd03801">
    <property type="entry name" value="GT4_PimA-like"/>
    <property type="match status" value="1"/>
</dbReference>
<dbReference type="PANTHER" id="PTHR12526:SF640">
    <property type="entry name" value="COLANIC ACID BIOSYNTHESIS GLYCOSYLTRANSFERASE WCAL-RELATED"/>
    <property type="match status" value="1"/>
</dbReference>
<protein>
    <submittedName>
        <fullName evidence="6">Glycosyltransferase involved in cell wall biosynthesis</fullName>
    </submittedName>
</protein>
<dbReference type="GO" id="GO:0016757">
    <property type="term" value="F:glycosyltransferase activity"/>
    <property type="evidence" value="ECO:0007669"/>
    <property type="project" value="UniProtKB-KW"/>
</dbReference>
<gene>
    <name evidence="6" type="ORF">DFR39_10714</name>
</gene>
<accession>A0A4R6MY19</accession>
<dbReference type="InterPro" id="IPR001296">
    <property type="entry name" value="Glyco_trans_1"/>
</dbReference>
<keyword evidence="7" id="KW-1185">Reference proteome</keyword>
<feature type="domain" description="Glycosyltransferase subfamily 4-like N-terminal" evidence="5">
    <location>
        <begin position="13"/>
        <end position="157"/>
    </location>
</feature>
<organism evidence="6 7">
    <name type="scientific">Roseateles asaccharophilus</name>
    <dbReference type="NCBI Taxonomy" id="582607"/>
    <lineage>
        <taxon>Bacteria</taxon>
        <taxon>Pseudomonadati</taxon>
        <taxon>Pseudomonadota</taxon>
        <taxon>Betaproteobacteria</taxon>
        <taxon>Burkholderiales</taxon>
        <taxon>Sphaerotilaceae</taxon>
        <taxon>Roseateles</taxon>
    </lineage>
</organism>